<protein>
    <submittedName>
        <fullName evidence="1">Uncharacterized protein</fullName>
    </submittedName>
</protein>
<evidence type="ECO:0000313" key="1">
    <source>
        <dbReference type="EMBL" id="TXE15901.1"/>
    </source>
</evidence>
<sequence length="171" mass="20228">MFSGGHKRITYNVYNEDELTRSFEQRGFRKIITPDVLQFRPKEASFYPPLVPDAIPYDPSFKDTLNVHVKNSVVIDGLKVPNQMLVRTFKNSITQDRVVNYIIYQETIYQDYITVLSAQWKAAHELREKEQKVSDEYKSSKAYYDEQRELRGKYPIMSIESYDKYDFPSKT</sequence>
<name>A0A5C7B5N8_9FLAO</name>
<reference evidence="1 2" key="1">
    <citation type="submission" date="2019-08" db="EMBL/GenBank/DDBJ databases">
        <title>Genome of Psychroserpens burtonensis ACAM 167.</title>
        <authorList>
            <person name="Bowman J.P."/>
        </authorList>
    </citation>
    <scope>NUCLEOTIDE SEQUENCE [LARGE SCALE GENOMIC DNA]</scope>
    <source>
        <strain evidence="1 2">ACAM 167</strain>
    </source>
</reference>
<dbReference type="Proteomes" id="UP000321938">
    <property type="component" value="Unassembled WGS sequence"/>
</dbReference>
<organism evidence="1 2">
    <name type="scientific">Psychroserpens burtonensis</name>
    <dbReference type="NCBI Taxonomy" id="49278"/>
    <lineage>
        <taxon>Bacteria</taxon>
        <taxon>Pseudomonadati</taxon>
        <taxon>Bacteroidota</taxon>
        <taxon>Flavobacteriia</taxon>
        <taxon>Flavobacteriales</taxon>
        <taxon>Flavobacteriaceae</taxon>
        <taxon>Psychroserpens</taxon>
    </lineage>
</organism>
<dbReference type="STRING" id="1123037.GCA_000425305_01062"/>
<comment type="caution">
    <text evidence="1">The sequence shown here is derived from an EMBL/GenBank/DDBJ whole genome shotgun (WGS) entry which is preliminary data.</text>
</comment>
<gene>
    <name evidence="1" type="ORF">ES692_14875</name>
</gene>
<dbReference type="RefSeq" id="WP_028871082.1">
    <property type="nucleotide sequence ID" value="NZ_VOSB01000023.1"/>
</dbReference>
<evidence type="ECO:0000313" key="2">
    <source>
        <dbReference type="Proteomes" id="UP000321938"/>
    </source>
</evidence>
<dbReference type="AlphaFoldDB" id="A0A5C7B5N8"/>
<keyword evidence="2" id="KW-1185">Reference proteome</keyword>
<proteinExistence type="predicted"/>
<dbReference type="EMBL" id="VOSB01000023">
    <property type="protein sequence ID" value="TXE15901.1"/>
    <property type="molecule type" value="Genomic_DNA"/>
</dbReference>
<accession>A0A5C7B5N8</accession>
<dbReference type="OrthoDB" id="1437277at2"/>